<dbReference type="InterPro" id="IPR001138">
    <property type="entry name" value="Zn2Cys6_DnaBD"/>
</dbReference>
<keyword evidence="5" id="KW-0539">Nucleus</keyword>
<protein>
    <recommendedName>
        <fullName evidence="7">Zn(2)-C6 fungal-type domain-containing protein</fullName>
    </recommendedName>
</protein>
<dbReference type="GO" id="GO:0006351">
    <property type="term" value="P:DNA-templated transcription"/>
    <property type="evidence" value="ECO:0007669"/>
    <property type="project" value="InterPro"/>
</dbReference>
<reference evidence="8" key="1">
    <citation type="submission" date="2023-06" db="EMBL/GenBank/DDBJ databases">
        <title>Genome-scale phylogeny and comparative genomics of the fungal order Sordariales.</title>
        <authorList>
            <consortium name="Lawrence Berkeley National Laboratory"/>
            <person name="Hensen N."/>
            <person name="Bonometti L."/>
            <person name="Westerberg I."/>
            <person name="Brannstrom I.O."/>
            <person name="Guillou S."/>
            <person name="Cros-Aarteil S."/>
            <person name="Calhoun S."/>
            <person name="Haridas S."/>
            <person name="Kuo A."/>
            <person name="Mondo S."/>
            <person name="Pangilinan J."/>
            <person name="Riley R."/>
            <person name="Labutti K."/>
            <person name="Andreopoulos B."/>
            <person name="Lipzen A."/>
            <person name="Chen C."/>
            <person name="Yanf M."/>
            <person name="Daum C."/>
            <person name="Ng V."/>
            <person name="Clum A."/>
            <person name="Steindorff A."/>
            <person name="Ohm R."/>
            <person name="Martin F."/>
            <person name="Silar P."/>
            <person name="Natvig D."/>
            <person name="Lalanne C."/>
            <person name="Gautier V."/>
            <person name="Ament-Velasquez S.L."/>
            <person name="Kruys A."/>
            <person name="Hutchinson M.I."/>
            <person name="Powell A.J."/>
            <person name="Barry K."/>
            <person name="Miller A.N."/>
            <person name="Grigoriev I.V."/>
            <person name="Debuchy R."/>
            <person name="Gladieux P."/>
            <person name="Thoren M.H."/>
            <person name="Johannesson H."/>
        </authorList>
    </citation>
    <scope>NUCLEOTIDE SEQUENCE</scope>
    <source>
        <strain evidence="8">SMH2532-1</strain>
    </source>
</reference>
<feature type="compositionally biased region" description="Low complexity" evidence="6">
    <location>
        <begin position="146"/>
        <end position="164"/>
    </location>
</feature>
<evidence type="ECO:0000256" key="4">
    <source>
        <dbReference type="ARBA" id="ARBA00023163"/>
    </source>
</evidence>
<dbReference type="AlphaFoldDB" id="A0AA40CNX7"/>
<sequence length="867" mass="95296">MSTSPEEPPTGSSGATDHADPAVIEPLACTSCRSRKLKCDRHKPICTRCAKVNGECVYPESRRKPAFKRRNVKELEERLAQVEGFLKNAGKHARVDDPVDDSPDGIGDIPMFPPTAGTGVGSELNDMFFTSNFADTHPDPVLPHAFQSQGQQHSSNSSSESPEGSGFGHTGGELFGLGRFESLPPFEMIEDLHNIFFETQQSFIPLIHRTRYLQAFYATAPHVRPPMCLQYAIWAMAANGHEKYGRFYDIFYRRARQYLENDELKGYGEQFVTLAHAQAWALIGTSEARCMHFTKASMSSARCIRLVGMMGFHRLDDPSKEDNPIHPTIDPPKDLTDLEERRRVFWGAFCMDAHASISTGWPGLVDLSQVTTHLPCSEDAFNNATYEKTATLKAALGGFQYSTFAATIITCHIFVKLLKHVHRPLPDDCPDDYEHGKYWMRHRELDNILSSSFMFLPERFRLPKHGRDPVAMYQNLNLHASVICLHNSASDKVDKYKLPFHIKQSSRMRCLTSAYEIVNIMKMTANNHARTKTPLVALSLYCAASVFLCQAKENPEKADTDSLTFLVQCMENIGRQHIITRAYFNHLVLDIQYNGIDTGASFLSTAKIQSTCGYSIPLLARSSISFRSEPQPPLPLGRPHPPLDSDGHCLCGGITPEVDAFPPPAEKVCNIHAPSSKRKRTTGPSGRDAPAQRPFEQNAPSTPDFWTNLTGAGGASSSSARPVRLPHRGNTPLPSTNTAPPPPPTNTQESLLRFAMASSSSSEFLFERTVAPSELLTTPANLAATDITSANLFQELDDAQWDGVISPRLFSQMAAAMMGDSENTSADDGLSNVASGGESDAWRQLLSGAGVDAGGADDVWGERGGGG</sequence>
<dbReference type="SUPFAM" id="SSF57701">
    <property type="entry name" value="Zn2/Cys6 DNA-binding domain"/>
    <property type="match status" value="1"/>
</dbReference>
<dbReference type="InterPro" id="IPR007219">
    <property type="entry name" value="XnlR_reg_dom"/>
</dbReference>
<evidence type="ECO:0000256" key="2">
    <source>
        <dbReference type="ARBA" id="ARBA00022723"/>
    </source>
</evidence>
<dbReference type="GO" id="GO:0005634">
    <property type="term" value="C:nucleus"/>
    <property type="evidence" value="ECO:0007669"/>
    <property type="project" value="UniProtKB-SubCell"/>
</dbReference>
<keyword evidence="2" id="KW-0479">Metal-binding</keyword>
<dbReference type="GO" id="GO:0003677">
    <property type="term" value="F:DNA binding"/>
    <property type="evidence" value="ECO:0007669"/>
    <property type="project" value="InterPro"/>
</dbReference>
<organism evidence="8 9">
    <name type="scientific">Cercophora newfieldiana</name>
    <dbReference type="NCBI Taxonomy" id="92897"/>
    <lineage>
        <taxon>Eukaryota</taxon>
        <taxon>Fungi</taxon>
        <taxon>Dikarya</taxon>
        <taxon>Ascomycota</taxon>
        <taxon>Pezizomycotina</taxon>
        <taxon>Sordariomycetes</taxon>
        <taxon>Sordariomycetidae</taxon>
        <taxon>Sordariales</taxon>
        <taxon>Lasiosphaeriaceae</taxon>
        <taxon>Cercophora</taxon>
    </lineage>
</organism>
<feature type="domain" description="Zn(2)-C6 fungal-type" evidence="7">
    <location>
        <begin position="28"/>
        <end position="58"/>
    </location>
</feature>
<evidence type="ECO:0000313" key="9">
    <source>
        <dbReference type="Proteomes" id="UP001174936"/>
    </source>
</evidence>
<feature type="compositionally biased region" description="Polar residues" evidence="6">
    <location>
        <begin position="698"/>
        <end position="710"/>
    </location>
</feature>
<dbReference type="EMBL" id="JAULSV010000004">
    <property type="protein sequence ID" value="KAK0645891.1"/>
    <property type="molecule type" value="Genomic_DNA"/>
</dbReference>
<dbReference type="SMART" id="SM00066">
    <property type="entry name" value="GAL4"/>
    <property type="match status" value="1"/>
</dbReference>
<dbReference type="Gene3D" id="4.10.240.10">
    <property type="entry name" value="Zn(2)-C6 fungal-type DNA-binding domain"/>
    <property type="match status" value="1"/>
</dbReference>
<comment type="caution">
    <text evidence="8">The sequence shown here is derived from an EMBL/GenBank/DDBJ whole genome shotgun (WGS) entry which is preliminary data.</text>
</comment>
<evidence type="ECO:0000256" key="1">
    <source>
        <dbReference type="ARBA" id="ARBA00004123"/>
    </source>
</evidence>
<comment type="subcellular location">
    <subcellularLocation>
        <location evidence="1">Nucleus</location>
    </subcellularLocation>
</comment>
<feature type="region of interest" description="Disordered" evidence="6">
    <location>
        <begin position="1"/>
        <end position="20"/>
    </location>
</feature>
<dbReference type="CDD" id="cd00067">
    <property type="entry name" value="GAL4"/>
    <property type="match status" value="1"/>
</dbReference>
<evidence type="ECO:0000313" key="8">
    <source>
        <dbReference type="EMBL" id="KAK0645891.1"/>
    </source>
</evidence>
<dbReference type="Pfam" id="PF00172">
    <property type="entry name" value="Zn_clus"/>
    <property type="match status" value="1"/>
</dbReference>
<evidence type="ECO:0000256" key="6">
    <source>
        <dbReference type="SAM" id="MobiDB-lite"/>
    </source>
</evidence>
<dbReference type="GO" id="GO:0008270">
    <property type="term" value="F:zinc ion binding"/>
    <property type="evidence" value="ECO:0007669"/>
    <property type="project" value="InterPro"/>
</dbReference>
<keyword evidence="9" id="KW-1185">Reference proteome</keyword>
<proteinExistence type="predicted"/>
<name>A0AA40CNX7_9PEZI</name>
<dbReference type="Pfam" id="PF04082">
    <property type="entry name" value="Fungal_trans"/>
    <property type="match status" value="1"/>
</dbReference>
<dbReference type="PROSITE" id="PS50048">
    <property type="entry name" value="ZN2_CY6_FUNGAL_2"/>
    <property type="match status" value="1"/>
</dbReference>
<evidence type="ECO:0000256" key="3">
    <source>
        <dbReference type="ARBA" id="ARBA00023015"/>
    </source>
</evidence>
<feature type="region of interest" description="Disordered" evidence="6">
    <location>
        <begin position="669"/>
        <end position="748"/>
    </location>
</feature>
<dbReference type="PANTHER" id="PTHR47338:SF10">
    <property type="entry name" value="TRANSCRIPTION FACTOR DOMAIN-CONTAINING PROTEIN-RELATED"/>
    <property type="match status" value="1"/>
</dbReference>
<keyword evidence="4" id="KW-0804">Transcription</keyword>
<dbReference type="GO" id="GO:0000981">
    <property type="term" value="F:DNA-binding transcription factor activity, RNA polymerase II-specific"/>
    <property type="evidence" value="ECO:0007669"/>
    <property type="project" value="InterPro"/>
</dbReference>
<dbReference type="InterPro" id="IPR050815">
    <property type="entry name" value="TF_fung"/>
</dbReference>
<evidence type="ECO:0000256" key="5">
    <source>
        <dbReference type="ARBA" id="ARBA00023242"/>
    </source>
</evidence>
<dbReference type="Proteomes" id="UP001174936">
    <property type="component" value="Unassembled WGS sequence"/>
</dbReference>
<dbReference type="PROSITE" id="PS00463">
    <property type="entry name" value="ZN2_CY6_FUNGAL_1"/>
    <property type="match status" value="1"/>
</dbReference>
<gene>
    <name evidence="8" type="ORF">B0T16DRAFT_148662</name>
</gene>
<evidence type="ECO:0000259" key="7">
    <source>
        <dbReference type="PROSITE" id="PS50048"/>
    </source>
</evidence>
<dbReference type="SMART" id="SM00906">
    <property type="entry name" value="Fungal_trans"/>
    <property type="match status" value="1"/>
</dbReference>
<dbReference type="PANTHER" id="PTHR47338">
    <property type="entry name" value="ZN(II)2CYS6 TRANSCRIPTION FACTOR (EUROFUNG)-RELATED"/>
    <property type="match status" value="1"/>
</dbReference>
<dbReference type="CDD" id="cd12148">
    <property type="entry name" value="fungal_TF_MHR"/>
    <property type="match status" value="1"/>
</dbReference>
<keyword evidence="3" id="KW-0805">Transcription regulation</keyword>
<accession>A0AA40CNX7</accession>
<feature type="compositionally biased region" description="Low complexity" evidence="6">
    <location>
        <begin position="1"/>
        <end position="14"/>
    </location>
</feature>
<dbReference type="InterPro" id="IPR036864">
    <property type="entry name" value="Zn2-C6_fun-type_DNA-bd_sf"/>
</dbReference>
<feature type="region of interest" description="Disordered" evidence="6">
    <location>
        <begin position="139"/>
        <end position="168"/>
    </location>
</feature>